<gene>
    <name evidence="3" type="ORF">Baya_4190</name>
</gene>
<protein>
    <submittedName>
        <fullName evidence="3">Cytokine receptor-like factor 3</fullName>
    </submittedName>
</protein>
<dbReference type="OrthoDB" id="9984427at2759"/>
<dbReference type="InterPro" id="IPR013783">
    <property type="entry name" value="Ig-like_fold"/>
</dbReference>
<keyword evidence="4" id="KW-1185">Reference proteome</keyword>
<feature type="domain" description="Fibronectin type-III" evidence="2">
    <location>
        <begin position="144"/>
        <end position="248"/>
    </location>
</feature>
<dbReference type="EMBL" id="VCAZ01000022">
    <property type="protein sequence ID" value="TSK87476.1"/>
    <property type="molecule type" value="Genomic_DNA"/>
</dbReference>
<keyword evidence="3" id="KW-0675">Receptor</keyword>
<sequence>MSVEAESLLQEVKECIEAAQNYRSELQQRIQGLNQARKQVRGSSTHTREVLKRHFQELQTTVSRLLNERLNTLLQEVDSIEQDSISPLDDCQKLIEHGVKMADELLREGEAAIRCGISDQEDKLCSFAKKSLHIQLDSLPEVPALADVPCVSAQLDDSLLCVMQERVGRHGSVSSHPPVQIDELEYRLQYRRSSSTHYEDAYVGSECEFLLLHLDPHTDYLFRVCARGEGRTEWSPWSVAQTGYTTLTAHGI</sequence>
<feature type="coiled-coil region" evidence="1">
    <location>
        <begin position="5"/>
        <end position="83"/>
    </location>
</feature>
<dbReference type="PROSITE" id="PS50853">
    <property type="entry name" value="FN3"/>
    <property type="match status" value="1"/>
</dbReference>
<accession>A0A556TVP6</accession>
<evidence type="ECO:0000313" key="4">
    <source>
        <dbReference type="Proteomes" id="UP000319801"/>
    </source>
</evidence>
<dbReference type="CDD" id="cd00063">
    <property type="entry name" value="FN3"/>
    <property type="match status" value="1"/>
</dbReference>
<dbReference type="InterPro" id="IPR036116">
    <property type="entry name" value="FN3_sf"/>
</dbReference>
<comment type="caution">
    <text evidence="3">The sequence shown here is derived from an EMBL/GenBank/DDBJ whole genome shotgun (WGS) entry which is preliminary data.</text>
</comment>
<proteinExistence type="predicted"/>
<evidence type="ECO:0000259" key="2">
    <source>
        <dbReference type="PROSITE" id="PS50853"/>
    </source>
</evidence>
<dbReference type="SUPFAM" id="SSF49265">
    <property type="entry name" value="Fibronectin type III"/>
    <property type="match status" value="1"/>
</dbReference>
<evidence type="ECO:0000313" key="3">
    <source>
        <dbReference type="EMBL" id="TSK87476.1"/>
    </source>
</evidence>
<dbReference type="AlphaFoldDB" id="A0A556TVP6"/>
<dbReference type="InterPro" id="IPR003961">
    <property type="entry name" value="FN3_dom"/>
</dbReference>
<reference evidence="3 4" key="1">
    <citation type="journal article" date="2019" name="Genome Biol. Evol.">
        <title>Whole-Genome Sequencing of the Giant Devil Catfish, Bagarius yarrelli.</title>
        <authorList>
            <person name="Jiang W."/>
            <person name="Lv Y."/>
            <person name="Cheng L."/>
            <person name="Yang K."/>
            <person name="Chao B."/>
            <person name="Wang X."/>
            <person name="Li Y."/>
            <person name="Pan X."/>
            <person name="You X."/>
            <person name="Zhang Y."/>
            <person name="Yang J."/>
            <person name="Li J."/>
            <person name="Zhang X."/>
            <person name="Liu S."/>
            <person name="Sun C."/>
            <person name="Yang J."/>
            <person name="Shi Q."/>
        </authorList>
    </citation>
    <scope>NUCLEOTIDE SEQUENCE [LARGE SCALE GENOMIC DNA]</scope>
    <source>
        <strain evidence="3">JWS20170419001</strain>
        <tissue evidence="3">Muscle</tissue>
    </source>
</reference>
<keyword evidence="1" id="KW-0175">Coiled coil</keyword>
<dbReference type="Gene3D" id="2.60.40.10">
    <property type="entry name" value="Immunoglobulins"/>
    <property type="match status" value="1"/>
</dbReference>
<dbReference type="Proteomes" id="UP000319801">
    <property type="component" value="Unassembled WGS sequence"/>
</dbReference>
<organism evidence="3 4">
    <name type="scientific">Bagarius yarrelli</name>
    <name type="common">Goonch</name>
    <name type="synonym">Bagrus yarrelli</name>
    <dbReference type="NCBI Taxonomy" id="175774"/>
    <lineage>
        <taxon>Eukaryota</taxon>
        <taxon>Metazoa</taxon>
        <taxon>Chordata</taxon>
        <taxon>Craniata</taxon>
        <taxon>Vertebrata</taxon>
        <taxon>Euteleostomi</taxon>
        <taxon>Actinopterygii</taxon>
        <taxon>Neopterygii</taxon>
        <taxon>Teleostei</taxon>
        <taxon>Ostariophysi</taxon>
        <taxon>Siluriformes</taxon>
        <taxon>Sisoridae</taxon>
        <taxon>Sisorinae</taxon>
        <taxon>Bagarius</taxon>
    </lineage>
</organism>
<evidence type="ECO:0000256" key="1">
    <source>
        <dbReference type="SAM" id="Coils"/>
    </source>
</evidence>
<name>A0A556TVP6_BAGYA</name>